<organism evidence="2 3">
    <name type="scientific">Albidovulum denitrificans</name>
    <dbReference type="NCBI Taxonomy" id="404881"/>
    <lineage>
        <taxon>Bacteria</taxon>
        <taxon>Pseudomonadati</taxon>
        <taxon>Pseudomonadota</taxon>
        <taxon>Alphaproteobacteria</taxon>
        <taxon>Rhodobacterales</taxon>
        <taxon>Paracoccaceae</taxon>
        <taxon>Albidovulum</taxon>
    </lineage>
</organism>
<gene>
    <name evidence="2" type="ORF">LX70_02385</name>
</gene>
<evidence type="ECO:0000313" key="2">
    <source>
        <dbReference type="EMBL" id="PQV56811.1"/>
    </source>
</evidence>
<proteinExistence type="predicted"/>
<comment type="caution">
    <text evidence="2">The sequence shown here is derived from an EMBL/GenBank/DDBJ whole genome shotgun (WGS) entry which is preliminary data.</text>
</comment>
<dbReference type="Proteomes" id="UP000238338">
    <property type="component" value="Unassembled WGS sequence"/>
</dbReference>
<dbReference type="EMBL" id="PVEP01000004">
    <property type="protein sequence ID" value="PQV56811.1"/>
    <property type="molecule type" value="Genomic_DNA"/>
</dbReference>
<feature type="transmembrane region" description="Helical" evidence="1">
    <location>
        <begin position="6"/>
        <end position="25"/>
    </location>
</feature>
<sequence>MERLGIGFLALCLGIGLVTLAVLTLRASRARKATRQVYLSDCEALFDAPVTALTPIGFPRLNGRYQGALFDIQAVPDTLTFRKLPALWVLVTLPVPLPLRATLDFMVRSTGIEPFSNYHTLPDQIAPPPGFPEDCRLRTDDPQSLPPQALLSRHAAIFDDPRVKELVLTPKGLRITFLAEEANRGRYLIFRDAELGSAPLPARKLIPHLDALLSLRADIRSLEPEAERRSA</sequence>
<evidence type="ECO:0000256" key="1">
    <source>
        <dbReference type="SAM" id="Phobius"/>
    </source>
</evidence>
<keyword evidence="1" id="KW-0472">Membrane</keyword>
<evidence type="ECO:0000313" key="3">
    <source>
        <dbReference type="Proteomes" id="UP000238338"/>
    </source>
</evidence>
<keyword evidence="1" id="KW-1133">Transmembrane helix</keyword>
<protein>
    <submittedName>
        <fullName evidence="2">Uncharacterized protein</fullName>
    </submittedName>
</protein>
<name>A0A2S8S7K8_9RHOB</name>
<dbReference type="RefSeq" id="WP_105514962.1">
    <property type="nucleotide sequence ID" value="NZ_PVEP01000004.1"/>
</dbReference>
<keyword evidence="3" id="KW-1185">Reference proteome</keyword>
<keyword evidence="1" id="KW-0812">Transmembrane</keyword>
<reference evidence="2 3" key="1">
    <citation type="submission" date="2018-02" db="EMBL/GenBank/DDBJ databases">
        <title>Genomic Encyclopedia of Archaeal and Bacterial Type Strains, Phase II (KMG-II): from individual species to whole genera.</title>
        <authorList>
            <person name="Goeker M."/>
        </authorList>
    </citation>
    <scope>NUCLEOTIDE SEQUENCE [LARGE SCALE GENOMIC DNA]</scope>
    <source>
        <strain evidence="2 3">DSM 18921</strain>
    </source>
</reference>
<accession>A0A2S8S7K8</accession>
<dbReference type="OrthoDB" id="7990319at2"/>
<dbReference type="AlphaFoldDB" id="A0A2S8S7K8"/>